<dbReference type="GO" id="GO:0032469">
    <property type="term" value="P:endoplasmic reticulum calcium ion homeostasis"/>
    <property type="evidence" value="ECO:0007669"/>
    <property type="project" value="InterPro"/>
</dbReference>
<keyword evidence="3 6" id="KW-1133">Transmembrane helix</keyword>
<evidence type="ECO:0008006" key="9">
    <source>
        <dbReference type="Google" id="ProtNLM"/>
    </source>
</evidence>
<evidence type="ECO:0000256" key="5">
    <source>
        <dbReference type="SAM" id="MobiDB-lite"/>
    </source>
</evidence>
<accession>A0A4Q1BBP5</accession>
<evidence type="ECO:0000256" key="6">
    <source>
        <dbReference type="SAM" id="Phobius"/>
    </source>
</evidence>
<dbReference type="InParanoid" id="A0A4Q1BBP5"/>
<evidence type="ECO:0000256" key="1">
    <source>
        <dbReference type="ARBA" id="ARBA00004167"/>
    </source>
</evidence>
<comment type="subcellular location">
    <subcellularLocation>
        <location evidence="1">Membrane</location>
        <topology evidence="1">Single-pass membrane protein</topology>
    </subcellularLocation>
</comment>
<sequence>MASEEKDWAAHPIMSLLSLFATPPGPVTSQYDGWEYRWKMFVIRPAEFKMEGLLFGIGGLYLLIYYLGKVINDRRAQSTISPFRSLLETHFERIRPLVSASPAKHLLYATGRRNVLFLHATILFWPWHDVAGFIQHLGMIIFAPAYDGSETITFEVTLGRGEDGLQDGQGVGVWALVNKSILRTLRQARYDLTFPRLVESAPNIPITHVLFNEHSDCSDIMLKTPNVGITELINDPVSAKVLKYLLITDVSALKPQRGALPTKVKSRQVVLSVYKPSSKAQYAAVAGWVQVALNIADLLSKPNLVKAEVTRKLLRTRQQVDSELTAEYKRALSENTVPQETVDEKRAAKKKAERASMTEKELKRVEELEKKREQRKQQKKQMIR</sequence>
<dbReference type="Pfam" id="PF07946">
    <property type="entry name" value="CCDC47"/>
    <property type="match status" value="1"/>
</dbReference>
<feature type="transmembrane region" description="Helical" evidence="6">
    <location>
        <begin position="53"/>
        <end position="71"/>
    </location>
</feature>
<dbReference type="FunCoup" id="A0A4Q1BBP5">
    <property type="interactions" value="221"/>
</dbReference>
<evidence type="ECO:0000256" key="4">
    <source>
        <dbReference type="ARBA" id="ARBA00023136"/>
    </source>
</evidence>
<gene>
    <name evidence="7" type="ORF">M231_06518</name>
</gene>
<feature type="compositionally biased region" description="Basic and acidic residues" evidence="5">
    <location>
        <begin position="353"/>
        <end position="376"/>
    </location>
</feature>
<dbReference type="EMBL" id="SDIL01000104">
    <property type="protein sequence ID" value="RXK36248.1"/>
    <property type="molecule type" value="Genomic_DNA"/>
</dbReference>
<keyword evidence="8" id="KW-1185">Reference proteome</keyword>
<comment type="caution">
    <text evidence="7">The sequence shown here is derived from an EMBL/GenBank/DDBJ whole genome shotgun (WGS) entry which is preliminary data.</text>
</comment>
<dbReference type="PANTHER" id="PTHR12883">
    <property type="entry name" value="ADIPOCYTE-SPECIFIC PROTEIN 4-RELATED"/>
    <property type="match status" value="1"/>
</dbReference>
<dbReference type="GO" id="GO:0016020">
    <property type="term" value="C:membrane"/>
    <property type="evidence" value="ECO:0007669"/>
    <property type="project" value="UniProtKB-SubCell"/>
</dbReference>
<organism evidence="7 8">
    <name type="scientific">Tremella mesenterica</name>
    <name type="common">Jelly fungus</name>
    <dbReference type="NCBI Taxonomy" id="5217"/>
    <lineage>
        <taxon>Eukaryota</taxon>
        <taxon>Fungi</taxon>
        <taxon>Dikarya</taxon>
        <taxon>Basidiomycota</taxon>
        <taxon>Agaricomycotina</taxon>
        <taxon>Tremellomycetes</taxon>
        <taxon>Tremellales</taxon>
        <taxon>Tremellaceae</taxon>
        <taxon>Tremella</taxon>
    </lineage>
</organism>
<evidence type="ECO:0000256" key="2">
    <source>
        <dbReference type="ARBA" id="ARBA00022692"/>
    </source>
</evidence>
<protein>
    <recommendedName>
        <fullName evidence="9">DUF1682-domain-containing protein</fullName>
    </recommendedName>
</protein>
<dbReference type="VEuPathDB" id="FungiDB:TREMEDRAFT_68451"/>
<evidence type="ECO:0000313" key="8">
    <source>
        <dbReference type="Proteomes" id="UP000289152"/>
    </source>
</evidence>
<proteinExistence type="predicted"/>
<dbReference type="AlphaFoldDB" id="A0A4Q1BBP5"/>
<name>A0A4Q1BBP5_TREME</name>
<keyword evidence="4 6" id="KW-0472">Membrane</keyword>
<dbReference type="OrthoDB" id="10039147at2759"/>
<dbReference type="STRING" id="5217.A0A4Q1BBP5"/>
<reference evidence="7 8" key="1">
    <citation type="submission" date="2016-06" db="EMBL/GenBank/DDBJ databases">
        <title>Evolution of pathogenesis and genome organization in the Tremellales.</title>
        <authorList>
            <person name="Cuomo C."/>
            <person name="Litvintseva A."/>
            <person name="Heitman J."/>
            <person name="Chen Y."/>
            <person name="Sun S."/>
            <person name="Springer D."/>
            <person name="Dromer F."/>
            <person name="Young S."/>
            <person name="Zeng Q."/>
            <person name="Chapman S."/>
            <person name="Gujja S."/>
            <person name="Saif S."/>
            <person name="Birren B."/>
        </authorList>
    </citation>
    <scope>NUCLEOTIDE SEQUENCE [LARGE SCALE GENOMIC DNA]</scope>
    <source>
        <strain evidence="7 8">ATCC 28783</strain>
    </source>
</reference>
<dbReference type="PANTHER" id="PTHR12883:SF0">
    <property type="entry name" value="PAT COMPLEX SUBUNIT CCDC47"/>
    <property type="match status" value="1"/>
</dbReference>
<dbReference type="InterPro" id="IPR012879">
    <property type="entry name" value="CCDC47"/>
</dbReference>
<dbReference type="GO" id="GO:0005783">
    <property type="term" value="C:endoplasmic reticulum"/>
    <property type="evidence" value="ECO:0007669"/>
    <property type="project" value="InterPro"/>
</dbReference>
<evidence type="ECO:0000313" key="7">
    <source>
        <dbReference type="EMBL" id="RXK36248.1"/>
    </source>
</evidence>
<feature type="region of interest" description="Disordered" evidence="5">
    <location>
        <begin position="335"/>
        <end position="384"/>
    </location>
</feature>
<keyword evidence="2 6" id="KW-0812">Transmembrane</keyword>
<dbReference type="GO" id="GO:0005509">
    <property type="term" value="F:calcium ion binding"/>
    <property type="evidence" value="ECO:0007669"/>
    <property type="project" value="InterPro"/>
</dbReference>
<evidence type="ECO:0000256" key="3">
    <source>
        <dbReference type="ARBA" id="ARBA00022989"/>
    </source>
</evidence>
<dbReference type="Proteomes" id="UP000289152">
    <property type="component" value="Unassembled WGS sequence"/>
</dbReference>